<feature type="transmembrane region" description="Helical" evidence="1">
    <location>
        <begin position="130"/>
        <end position="153"/>
    </location>
</feature>
<name>A0A380P320_WEIVI</name>
<evidence type="ECO:0000256" key="1">
    <source>
        <dbReference type="SAM" id="Phobius"/>
    </source>
</evidence>
<accession>A0A380P320</accession>
<protein>
    <submittedName>
        <fullName evidence="2">Uncharacterized protein</fullName>
    </submittedName>
</protein>
<feature type="transmembrane region" description="Helical" evidence="1">
    <location>
        <begin position="159"/>
        <end position="184"/>
    </location>
</feature>
<evidence type="ECO:0000313" key="2">
    <source>
        <dbReference type="EMBL" id="SUP59204.1"/>
    </source>
</evidence>
<dbReference type="Proteomes" id="UP000254621">
    <property type="component" value="Unassembled WGS sequence"/>
</dbReference>
<sequence length="192" mass="21155">MYFTTIFGIITVSISLIGMALVNIYSRKQGQSNIEIAHVGMTLKQFFAKYPASTQLDLATMQKMVTDIDDNEFNGILGDLRDQAVNILAMDDGDAQSQAYAKFNVSYEKQRKQFAHALDTGGSYVDQIKIIFMIGLLFGIMFVGMQMMPAYGFTMMHSFQWAIDTIGVLAASVMGLVLIGTVGIQSPIAYSI</sequence>
<evidence type="ECO:0000313" key="3">
    <source>
        <dbReference type="Proteomes" id="UP000254621"/>
    </source>
</evidence>
<keyword evidence="1" id="KW-0472">Membrane</keyword>
<proteinExistence type="predicted"/>
<reference evidence="2 3" key="1">
    <citation type="submission" date="2018-06" db="EMBL/GenBank/DDBJ databases">
        <authorList>
            <consortium name="Pathogen Informatics"/>
            <person name="Doyle S."/>
        </authorList>
    </citation>
    <scope>NUCLEOTIDE SEQUENCE [LARGE SCALE GENOMIC DNA]</scope>
    <source>
        <strain evidence="2 3">NCTC13645</strain>
    </source>
</reference>
<organism evidence="2 3">
    <name type="scientific">Weissella viridescens</name>
    <name type="common">Lactobacillus viridescens</name>
    <dbReference type="NCBI Taxonomy" id="1629"/>
    <lineage>
        <taxon>Bacteria</taxon>
        <taxon>Bacillati</taxon>
        <taxon>Bacillota</taxon>
        <taxon>Bacilli</taxon>
        <taxon>Lactobacillales</taxon>
        <taxon>Lactobacillaceae</taxon>
        <taxon>Weissella</taxon>
    </lineage>
</organism>
<dbReference type="AlphaFoldDB" id="A0A380P320"/>
<keyword evidence="1" id="KW-0812">Transmembrane</keyword>
<keyword evidence="1" id="KW-1133">Transmembrane helix</keyword>
<dbReference type="EMBL" id="UHIV01000004">
    <property type="protein sequence ID" value="SUP59204.1"/>
    <property type="molecule type" value="Genomic_DNA"/>
</dbReference>
<gene>
    <name evidence="2" type="ORF">NCTC13645_01457</name>
</gene>
<dbReference type="STRING" id="1629.IV50_GL000275"/>
<feature type="transmembrane region" description="Helical" evidence="1">
    <location>
        <begin position="6"/>
        <end position="25"/>
    </location>
</feature>